<dbReference type="GO" id="GO:0140359">
    <property type="term" value="F:ABC-type transporter activity"/>
    <property type="evidence" value="ECO:0007669"/>
    <property type="project" value="InterPro"/>
</dbReference>
<gene>
    <name evidence="8" type="ORF">B0H94_107174</name>
</gene>
<feature type="transmembrane region" description="Helical" evidence="6">
    <location>
        <begin position="327"/>
        <end position="346"/>
    </location>
</feature>
<evidence type="ECO:0000313" key="8">
    <source>
        <dbReference type="EMBL" id="PSL45169.1"/>
    </source>
</evidence>
<keyword evidence="3 6" id="KW-0812">Transmembrane</keyword>
<dbReference type="RefSeq" id="WP_106588815.1">
    <property type="nucleotide sequence ID" value="NZ_PYAV01000007.1"/>
</dbReference>
<proteinExistence type="predicted"/>
<comment type="caution">
    <text evidence="8">The sequence shown here is derived from an EMBL/GenBank/DDBJ whole genome shotgun (WGS) entry which is preliminary data.</text>
</comment>
<organism evidence="8 9">
    <name type="scientific">Salsuginibacillus halophilus</name>
    <dbReference type="NCBI Taxonomy" id="517424"/>
    <lineage>
        <taxon>Bacteria</taxon>
        <taxon>Bacillati</taxon>
        <taxon>Bacillota</taxon>
        <taxon>Bacilli</taxon>
        <taxon>Bacillales</taxon>
        <taxon>Bacillaceae</taxon>
        <taxon>Salsuginibacillus</taxon>
    </lineage>
</organism>
<protein>
    <submittedName>
        <fullName evidence="8">ABC-2 type transport system permease protein</fullName>
    </submittedName>
</protein>
<evidence type="ECO:0000256" key="1">
    <source>
        <dbReference type="ARBA" id="ARBA00004651"/>
    </source>
</evidence>
<sequence length="427" mass="46616">MREFLTVMGHTYMTKLKSKAFITTTLITLAFILVFMNMDRIISLFDGGDTAPETTEVLVLGDEEAAQIFEDRAGENALFAVTRAESEADEEALEAEVQAGEADGLLHLEVHEETSLQAEWRGEGSLSLPQQEQLQQILSDVQLRFGAESAGLDVSEVEALTAPVALETVELGDSGSDEGVSEVEQGQAMFLVYILLFVIYFSVIFLGNMVSMEVATEKSSRVMEILISSVSPEKQMFGKIAGVALLGLTKFALIFLLGGGSLLTSRSGEEEAVGVMDPAQLLNQDEGVSLLLIAYAFLFFMLGFLLYATLSAMLGSVISRIEDVGQANGPINMVIIMAFFIAMFGLNAPDSTIVTITSFIPFFTPMIMFLRVGMTDVPWWEVSLSIALMALTIMFFAWLGARVYRGGVLMYGKSSALKDIKRAIRLR</sequence>
<feature type="transmembrane region" description="Helical" evidence="6">
    <location>
        <begin position="352"/>
        <end position="370"/>
    </location>
</feature>
<feature type="transmembrane region" description="Helical" evidence="6">
    <location>
        <begin position="190"/>
        <end position="215"/>
    </location>
</feature>
<keyword evidence="9" id="KW-1185">Reference proteome</keyword>
<dbReference type="AlphaFoldDB" id="A0A2P8HG25"/>
<feature type="transmembrane region" description="Helical" evidence="6">
    <location>
        <begin position="236"/>
        <end position="257"/>
    </location>
</feature>
<feature type="domain" description="ABC-2 type transporter transmembrane" evidence="7">
    <location>
        <begin position="19"/>
        <end position="401"/>
    </location>
</feature>
<dbReference type="EMBL" id="PYAV01000007">
    <property type="protein sequence ID" value="PSL45169.1"/>
    <property type="molecule type" value="Genomic_DNA"/>
</dbReference>
<feature type="transmembrane region" description="Helical" evidence="6">
    <location>
        <begin position="292"/>
        <end position="315"/>
    </location>
</feature>
<dbReference type="Pfam" id="PF12698">
    <property type="entry name" value="ABC2_membrane_3"/>
    <property type="match status" value="1"/>
</dbReference>
<dbReference type="PANTHER" id="PTHR30294">
    <property type="entry name" value="MEMBRANE COMPONENT OF ABC TRANSPORTER YHHJ-RELATED"/>
    <property type="match status" value="1"/>
</dbReference>
<keyword evidence="2" id="KW-1003">Cell membrane</keyword>
<dbReference type="PANTHER" id="PTHR30294:SF29">
    <property type="entry name" value="MULTIDRUG ABC TRANSPORTER PERMEASE YBHS-RELATED"/>
    <property type="match status" value="1"/>
</dbReference>
<evidence type="ECO:0000256" key="2">
    <source>
        <dbReference type="ARBA" id="ARBA00022475"/>
    </source>
</evidence>
<keyword evidence="5 6" id="KW-0472">Membrane</keyword>
<comment type="subcellular location">
    <subcellularLocation>
        <location evidence="1">Cell membrane</location>
        <topology evidence="1">Multi-pass membrane protein</topology>
    </subcellularLocation>
</comment>
<evidence type="ECO:0000313" key="9">
    <source>
        <dbReference type="Proteomes" id="UP000242310"/>
    </source>
</evidence>
<evidence type="ECO:0000256" key="6">
    <source>
        <dbReference type="SAM" id="Phobius"/>
    </source>
</evidence>
<evidence type="ECO:0000256" key="5">
    <source>
        <dbReference type="ARBA" id="ARBA00023136"/>
    </source>
</evidence>
<dbReference type="GO" id="GO:0005886">
    <property type="term" value="C:plasma membrane"/>
    <property type="evidence" value="ECO:0007669"/>
    <property type="project" value="UniProtKB-SubCell"/>
</dbReference>
<evidence type="ECO:0000256" key="3">
    <source>
        <dbReference type="ARBA" id="ARBA00022692"/>
    </source>
</evidence>
<evidence type="ECO:0000259" key="7">
    <source>
        <dbReference type="Pfam" id="PF12698"/>
    </source>
</evidence>
<dbReference type="Proteomes" id="UP000242310">
    <property type="component" value="Unassembled WGS sequence"/>
</dbReference>
<dbReference type="InterPro" id="IPR051449">
    <property type="entry name" value="ABC-2_transporter_component"/>
</dbReference>
<name>A0A2P8HG25_9BACI</name>
<accession>A0A2P8HG25</accession>
<reference evidence="8 9" key="1">
    <citation type="submission" date="2018-03" db="EMBL/GenBank/DDBJ databases">
        <title>Genomic Encyclopedia of Type Strains, Phase III (KMG-III): the genomes of soil and plant-associated and newly described type strains.</title>
        <authorList>
            <person name="Whitman W."/>
        </authorList>
    </citation>
    <scope>NUCLEOTIDE SEQUENCE [LARGE SCALE GENOMIC DNA]</scope>
    <source>
        <strain evidence="8 9">CGMCC 1.07653</strain>
    </source>
</reference>
<evidence type="ECO:0000256" key="4">
    <source>
        <dbReference type="ARBA" id="ARBA00022989"/>
    </source>
</evidence>
<dbReference type="InterPro" id="IPR013525">
    <property type="entry name" value="ABC2_TM"/>
</dbReference>
<keyword evidence="4 6" id="KW-1133">Transmembrane helix</keyword>
<feature type="transmembrane region" description="Helical" evidence="6">
    <location>
        <begin position="382"/>
        <end position="401"/>
    </location>
</feature>
<feature type="transmembrane region" description="Helical" evidence="6">
    <location>
        <begin position="20"/>
        <end position="38"/>
    </location>
</feature>
<dbReference type="OrthoDB" id="9768837at2"/>